<proteinExistence type="predicted"/>
<evidence type="ECO:0000313" key="7">
    <source>
        <dbReference type="Proteomes" id="UP000198584"/>
    </source>
</evidence>
<feature type="transmembrane region" description="Helical" evidence="5">
    <location>
        <begin position="67"/>
        <end position="88"/>
    </location>
</feature>
<dbReference type="OrthoDB" id="2969770at2"/>
<dbReference type="EMBL" id="FNQR01000002">
    <property type="protein sequence ID" value="SDZ99672.1"/>
    <property type="molecule type" value="Genomic_DNA"/>
</dbReference>
<evidence type="ECO:0000256" key="4">
    <source>
        <dbReference type="ARBA" id="ARBA00023136"/>
    </source>
</evidence>
<comment type="subcellular location">
    <subcellularLocation>
        <location evidence="1">Membrane</location>
        <topology evidence="1">Multi-pass membrane protein</topology>
    </subcellularLocation>
</comment>
<evidence type="ECO:0000256" key="5">
    <source>
        <dbReference type="SAM" id="Phobius"/>
    </source>
</evidence>
<evidence type="ECO:0000256" key="3">
    <source>
        <dbReference type="ARBA" id="ARBA00022989"/>
    </source>
</evidence>
<dbReference type="RefSeq" id="WP_093042301.1">
    <property type="nucleotide sequence ID" value="NZ_FNQR01000002.1"/>
</dbReference>
<dbReference type="Proteomes" id="UP000198584">
    <property type="component" value="Unassembled WGS sequence"/>
</dbReference>
<keyword evidence="2 5" id="KW-0812">Transmembrane</keyword>
<protein>
    <submittedName>
        <fullName evidence="6">Uncharacterized membrane protein YphA, DoxX/SURF4 family</fullName>
    </submittedName>
</protein>
<dbReference type="STRING" id="571932.SAMN05421743_102174"/>
<gene>
    <name evidence="6" type="ORF">SAMN05421743_102174</name>
</gene>
<evidence type="ECO:0000313" key="6">
    <source>
        <dbReference type="EMBL" id="SDZ99672.1"/>
    </source>
</evidence>
<dbReference type="GO" id="GO:0016020">
    <property type="term" value="C:membrane"/>
    <property type="evidence" value="ECO:0007669"/>
    <property type="project" value="UniProtKB-SubCell"/>
</dbReference>
<dbReference type="AlphaFoldDB" id="A0A1H3XM64"/>
<evidence type="ECO:0000256" key="1">
    <source>
        <dbReference type="ARBA" id="ARBA00004141"/>
    </source>
</evidence>
<keyword evidence="4 5" id="KW-0472">Membrane</keyword>
<organism evidence="6 7">
    <name type="scientific">Thalassobacillus cyri</name>
    <dbReference type="NCBI Taxonomy" id="571932"/>
    <lineage>
        <taxon>Bacteria</taxon>
        <taxon>Bacillati</taxon>
        <taxon>Bacillota</taxon>
        <taxon>Bacilli</taxon>
        <taxon>Bacillales</taxon>
        <taxon>Bacillaceae</taxon>
        <taxon>Thalassobacillus</taxon>
    </lineage>
</organism>
<feature type="transmembrane region" description="Helical" evidence="5">
    <location>
        <begin position="94"/>
        <end position="112"/>
    </location>
</feature>
<evidence type="ECO:0000256" key="2">
    <source>
        <dbReference type="ARBA" id="ARBA00022692"/>
    </source>
</evidence>
<keyword evidence="7" id="KW-1185">Reference proteome</keyword>
<dbReference type="InterPro" id="IPR032808">
    <property type="entry name" value="DoxX"/>
</dbReference>
<accession>A0A1H3XM64</accession>
<feature type="transmembrane region" description="Helical" evidence="5">
    <location>
        <begin position="42"/>
        <end position="60"/>
    </location>
</feature>
<dbReference type="Pfam" id="PF07681">
    <property type="entry name" value="DoxX"/>
    <property type="match status" value="1"/>
</dbReference>
<name>A0A1H3XM64_9BACI</name>
<reference evidence="6 7" key="1">
    <citation type="submission" date="2016-10" db="EMBL/GenBank/DDBJ databases">
        <authorList>
            <person name="de Groot N.N."/>
        </authorList>
    </citation>
    <scope>NUCLEOTIDE SEQUENCE [LARGE SCALE GENOMIC DNA]</scope>
    <source>
        <strain evidence="6 7">CCM7597</strain>
    </source>
</reference>
<sequence length="117" mass="13133">MTTMKLIRYLVAFVFITSALMKLLNSDLENVFINLGLPSPVQLMYAVATVELAAGVMLIMDRYVKNCAIILMFIIIAAILLTKVPALHGGFVQALFHARLDIVMLGLLFILYRNYPR</sequence>
<keyword evidence="3 5" id="KW-1133">Transmembrane helix</keyword>